<comment type="caution">
    <text evidence="1">The sequence shown here is derived from an EMBL/GenBank/DDBJ whole genome shotgun (WGS) entry which is preliminary data.</text>
</comment>
<protein>
    <submittedName>
        <fullName evidence="1">Uncharacterized protein</fullName>
    </submittedName>
</protein>
<evidence type="ECO:0000313" key="1">
    <source>
        <dbReference type="EMBL" id="KAL0449964.1"/>
    </source>
</evidence>
<name>A0AAW2X7Z5_9LAMI</name>
<reference evidence="1" key="2">
    <citation type="journal article" date="2024" name="Plant">
        <title>Genomic evolution and insights into agronomic trait innovations of Sesamum species.</title>
        <authorList>
            <person name="Miao H."/>
            <person name="Wang L."/>
            <person name="Qu L."/>
            <person name="Liu H."/>
            <person name="Sun Y."/>
            <person name="Le M."/>
            <person name="Wang Q."/>
            <person name="Wei S."/>
            <person name="Zheng Y."/>
            <person name="Lin W."/>
            <person name="Duan Y."/>
            <person name="Cao H."/>
            <person name="Xiong S."/>
            <person name="Wang X."/>
            <person name="Wei L."/>
            <person name="Li C."/>
            <person name="Ma Q."/>
            <person name="Ju M."/>
            <person name="Zhao R."/>
            <person name="Li G."/>
            <person name="Mu C."/>
            <person name="Tian Q."/>
            <person name="Mei H."/>
            <person name="Zhang T."/>
            <person name="Gao T."/>
            <person name="Zhang H."/>
        </authorList>
    </citation>
    <scope>NUCLEOTIDE SEQUENCE</scope>
    <source>
        <strain evidence="1">KEN1</strain>
    </source>
</reference>
<dbReference type="EMBL" id="JACGWN010000005">
    <property type="protein sequence ID" value="KAL0449964.1"/>
    <property type="molecule type" value="Genomic_DNA"/>
</dbReference>
<dbReference type="AlphaFoldDB" id="A0AAW2X7Z5"/>
<accession>A0AAW2X7Z5</accession>
<proteinExistence type="predicted"/>
<sequence length="80" mass="8622">MKAEERRWLKEGRWAAGLGLENEGMGSSGRMEGSLDRQDCKVVVITLQILSLKRLAMAAVLACGGGGCCRCLNCVYICGK</sequence>
<organism evidence="1">
    <name type="scientific">Sesamum latifolium</name>
    <dbReference type="NCBI Taxonomy" id="2727402"/>
    <lineage>
        <taxon>Eukaryota</taxon>
        <taxon>Viridiplantae</taxon>
        <taxon>Streptophyta</taxon>
        <taxon>Embryophyta</taxon>
        <taxon>Tracheophyta</taxon>
        <taxon>Spermatophyta</taxon>
        <taxon>Magnoliopsida</taxon>
        <taxon>eudicotyledons</taxon>
        <taxon>Gunneridae</taxon>
        <taxon>Pentapetalae</taxon>
        <taxon>asterids</taxon>
        <taxon>lamiids</taxon>
        <taxon>Lamiales</taxon>
        <taxon>Pedaliaceae</taxon>
        <taxon>Sesamum</taxon>
    </lineage>
</organism>
<gene>
    <name evidence="1" type="ORF">Slati_1552800</name>
</gene>
<reference evidence="1" key="1">
    <citation type="submission" date="2020-06" db="EMBL/GenBank/DDBJ databases">
        <authorList>
            <person name="Li T."/>
            <person name="Hu X."/>
            <person name="Zhang T."/>
            <person name="Song X."/>
            <person name="Zhang H."/>
            <person name="Dai N."/>
            <person name="Sheng W."/>
            <person name="Hou X."/>
            <person name="Wei L."/>
        </authorList>
    </citation>
    <scope>NUCLEOTIDE SEQUENCE</scope>
    <source>
        <strain evidence="1">KEN1</strain>
        <tissue evidence="1">Leaf</tissue>
    </source>
</reference>